<feature type="binding site" evidence="5">
    <location>
        <position position="294"/>
    </location>
    <ligand>
        <name>glyoxylate</name>
        <dbReference type="ChEBI" id="CHEBI:36655"/>
    </ligand>
</feature>
<feature type="binding site" evidence="5">
    <location>
        <position position="168"/>
    </location>
    <ligand>
        <name>FMN</name>
        <dbReference type="ChEBI" id="CHEBI:58210"/>
    </ligand>
</feature>
<evidence type="ECO:0000256" key="3">
    <source>
        <dbReference type="ARBA" id="ARBA00024042"/>
    </source>
</evidence>
<gene>
    <name evidence="7" type="ORF">V8F66_06730</name>
</gene>
<dbReference type="PANTHER" id="PTHR10578">
    <property type="entry name" value="S -2-HYDROXY-ACID OXIDASE-RELATED"/>
    <property type="match status" value="1"/>
</dbReference>
<feature type="binding site" evidence="5">
    <location>
        <position position="140"/>
    </location>
    <ligand>
        <name>FMN</name>
        <dbReference type="ChEBI" id="CHEBI:58210"/>
    </ligand>
</feature>
<feature type="domain" description="FMN hydroxy acid dehydrogenase" evidence="6">
    <location>
        <begin position="12"/>
        <end position="395"/>
    </location>
</feature>
<feature type="binding site" evidence="5">
    <location>
        <position position="267"/>
    </location>
    <ligand>
        <name>FMN</name>
        <dbReference type="ChEBI" id="CHEBI:58210"/>
    </ligand>
</feature>
<dbReference type="RefSeq" id="WP_045812146.1">
    <property type="nucleotide sequence ID" value="NZ_CP158484.1"/>
</dbReference>
<dbReference type="EC" id="1.-.-.-" evidence="7"/>
<evidence type="ECO:0000256" key="4">
    <source>
        <dbReference type="PIRSR" id="PIRSR000138-1"/>
    </source>
</evidence>
<evidence type="ECO:0000256" key="5">
    <source>
        <dbReference type="PIRSR" id="PIRSR000138-2"/>
    </source>
</evidence>
<dbReference type="SUPFAM" id="SSF51395">
    <property type="entry name" value="FMN-linked oxidoreductases"/>
    <property type="match status" value="1"/>
</dbReference>
<organism evidence="7">
    <name type="scientific">Vreelandella sp. SM1641</name>
    <dbReference type="NCBI Taxonomy" id="3126101"/>
    <lineage>
        <taxon>Bacteria</taxon>
        <taxon>Pseudomonadati</taxon>
        <taxon>Pseudomonadota</taxon>
        <taxon>Gammaproteobacteria</taxon>
        <taxon>Oceanospirillales</taxon>
        <taxon>Halomonadaceae</taxon>
        <taxon>Vreelandella</taxon>
    </lineage>
</organism>
<feature type="binding site" evidence="5">
    <location>
        <position position="142"/>
    </location>
    <ligand>
        <name>glyoxylate</name>
        <dbReference type="ChEBI" id="CHEBI:36655"/>
    </ligand>
</feature>
<dbReference type="PROSITE" id="PS51349">
    <property type="entry name" value="FMN_HYDROXY_ACID_DH_2"/>
    <property type="match status" value="1"/>
</dbReference>
<keyword evidence="5" id="KW-0285">Flavoprotein</keyword>
<accession>A0AAU7XTV8</accession>
<name>A0AAU7XTV8_9GAMM</name>
<dbReference type="PROSITE" id="PS00557">
    <property type="entry name" value="FMN_HYDROXY_ACID_DH_1"/>
    <property type="match status" value="1"/>
</dbReference>
<keyword evidence="2 7" id="KW-0560">Oxidoreductase</keyword>
<feature type="binding site" evidence="5">
    <location>
        <begin position="344"/>
        <end position="345"/>
    </location>
    <ligand>
        <name>FMN</name>
        <dbReference type="ChEBI" id="CHEBI:58210"/>
    </ligand>
</feature>
<dbReference type="GO" id="GO:0010181">
    <property type="term" value="F:FMN binding"/>
    <property type="evidence" value="ECO:0007669"/>
    <property type="project" value="InterPro"/>
</dbReference>
<comment type="similarity">
    <text evidence="3">Belongs to the FMN-dependent alpha-hydroxy acid dehydrogenase family.</text>
</comment>
<feature type="binding site" evidence="5">
    <location>
        <position position="289"/>
    </location>
    <ligand>
        <name>FMN</name>
        <dbReference type="ChEBI" id="CHEBI:58210"/>
    </ligand>
</feature>
<dbReference type="EMBL" id="CP158484">
    <property type="protein sequence ID" value="XBY60167.1"/>
    <property type="molecule type" value="Genomic_DNA"/>
</dbReference>
<dbReference type="CDD" id="cd02809">
    <property type="entry name" value="alpha_hydroxyacid_oxid_FMN"/>
    <property type="match status" value="1"/>
</dbReference>
<dbReference type="Pfam" id="PF01070">
    <property type="entry name" value="FMN_dh"/>
    <property type="match status" value="1"/>
</dbReference>
<feature type="binding site" evidence="5">
    <location>
        <begin position="321"/>
        <end position="325"/>
    </location>
    <ligand>
        <name>FMN</name>
        <dbReference type="ChEBI" id="CHEBI:58210"/>
    </ligand>
</feature>
<feature type="binding site" evidence="5">
    <location>
        <position position="120"/>
    </location>
    <ligand>
        <name>FMN</name>
        <dbReference type="ChEBI" id="CHEBI:58210"/>
    </ligand>
</feature>
<evidence type="ECO:0000259" key="6">
    <source>
        <dbReference type="PROSITE" id="PS51349"/>
    </source>
</evidence>
<protein>
    <submittedName>
        <fullName evidence="7">Alpha-hydroxy acid oxidase</fullName>
        <ecNumber evidence="7">1.-.-.-</ecNumber>
    </submittedName>
</protein>
<feature type="binding site" evidence="5">
    <location>
        <position position="291"/>
    </location>
    <ligand>
        <name>glyoxylate</name>
        <dbReference type="ChEBI" id="CHEBI:36655"/>
    </ligand>
</feature>
<dbReference type="PANTHER" id="PTHR10578:SF143">
    <property type="entry name" value="FMN-DEPENDENT ALPHA-HYDROXY ACID DEHYDROGENASE PB1A11.03"/>
    <property type="match status" value="1"/>
</dbReference>
<dbReference type="AlphaFoldDB" id="A0AAU7XTV8"/>
<feature type="binding site" evidence="5">
    <location>
        <position position="38"/>
    </location>
    <ligand>
        <name>glyoxylate</name>
        <dbReference type="ChEBI" id="CHEBI:36655"/>
    </ligand>
</feature>
<keyword evidence="5" id="KW-0288">FMN</keyword>
<dbReference type="InterPro" id="IPR037396">
    <property type="entry name" value="FMN_HAD"/>
</dbReference>
<sequence>MKGWLQQRWTRNKLASIRNLHDVERLARRKLPRPIFGYIDHVAEDGRTQRANLTAFDDYRFLPKAFVNVSQIDLQTELYGKRYAVPFGIAPMGISALSAYQGDLVLARAAAKRNLPMIMSGSSLVPMEEVAKVEGADWFQAYLPGTPEGIEALLERIKRAGFKKLVVTLDYPVPPNPDNFRRSGFSSPLEPTLRLAVDGLMRPGWLCNTFLRTLLKHGMPHFENNHAERGAPVISRQAARDFSGRRHFDWDYLDLVRRLWPDTLIVKGVLNPEDAVRARQAGVDGIILSNHGARQLDCTISPLEVLPEVKRRISDIPIMIDSGFRRGTDVIKALALGADFVFIGRPFNYAAACAGQAGVEHVADLLQREIERNMALLGLTSLFQLNHSCLYQPIENQSQQPVVAAKTTDTAPIK</sequence>
<dbReference type="InterPro" id="IPR012133">
    <property type="entry name" value="Alpha-hydoxy_acid_DH_FMN"/>
</dbReference>
<dbReference type="InterPro" id="IPR008259">
    <property type="entry name" value="FMN_hydac_DH_AS"/>
</dbReference>
<evidence type="ECO:0000256" key="2">
    <source>
        <dbReference type="ARBA" id="ARBA00023002"/>
    </source>
</evidence>
<dbReference type="GO" id="GO:0016491">
    <property type="term" value="F:oxidoreductase activity"/>
    <property type="evidence" value="ECO:0007669"/>
    <property type="project" value="UniProtKB-KW"/>
</dbReference>
<evidence type="ECO:0000313" key="7">
    <source>
        <dbReference type="EMBL" id="XBY60167.1"/>
    </source>
</evidence>
<proteinExistence type="inferred from homology"/>
<reference evidence="7" key="1">
    <citation type="submission" date="2024-02" db="EMBL/GenBank/DDBJ databases">
        <title>Complete genome sequence of Vreelandella sp. SM1641, a marine exopolysaccharide-producing bacterium isolated from deep-sea hydrothermal sediment of the southwest Indian Ocean.</title>
        <authorList>
            <person name="Zhu H."/>
            <person name="Sun M."/>
        </authorList>
    </citation>
    <scope>NUCLEOTIDE SEQUENCE</scope>
    <source>
        <strain evidence="7">SM1641</strain>
    </source>
</reference>
<evidence type="ECO:0000256" key="1">
    <source>
        <dbReference type="ARBA" id="ARBA00001917"/>
    </source>
</evidence>
<dbReference type="PIRSF" id="PIRSF000138">
    <property type="entry name" value="Al-hdrx_acd_dh"/>
    <property type="match status" value="1"/>
</dbReference>
<dbReference type="InterPro" id="IPR013785">
    <property type="entry name" value="Aldolase_TIM"/>
</dbReference>
<dbReference type="InterPro" id="IPR000262">
    <property type="entry name" value="FMN-dep_DH"/>
</dbReference>
<feature type="binding site" evidence="5">
    <location>
        <begin position="91"/>
        <end position="93"/>
    </location>
    <ligand>
        <name>FMN</name>
        <dbReference type="ChEBI" id="CHEBI:58210"/>
    </ligand>
</feature>
<feature type="active site" description="Proton acceptor" evidence="4">
    <location>
        <position position="291"/>
    </location>
</feature>
<dbReference type="Gene3D" id="3.20.20.70">
    <property type="entry name" value="Aldolase class I"/>
    <property type="match status" value="1"/>
</dbReference>
<dbReference type="KEGG" id="vrs:V8F66_06730"/>
<comment type="cofactor">
    <cofactor evidence="1">
        <name>FMN</name>
        <dbReference type="ChEBI" id="CHEBI:58210"/>
    </cofactor>
</comment>